<sequence length="341" mass="39940">PRATGIGGGGWVKEVVLEFKPLWYFYKELQYDWLILYWLFTAMTFITMITRFVLQRKVDLAEFLTITAITVFANMYARGLMFSLTVLPFYFAKSVIELEVPKKSFRIALKTAMVMALALSMGFVTYTYKKTPRVFKPRVPNAWTSPWYPTTMVKFIQTIKPQAPMYNYYTWGGFLIWHLYPEYQVFIDGRAIDNQTNKTADQILKTFPGWQKRLDVYNINFIAIPVVFRESGHIIPLATALVKDNRWNLVFIAQNSALFVRDNARNREIINKYNRDKRHIYKEIIKVENIFLSTMPSNPVFNIAKADALFGLGKHAEAKAIYEKFPRRAGYQLQRLRQMGY</sequence>
<feature type="transmembrane region" description="Helical" evidence="1">
    <location>
        <begin position="66"/>
        <end position="87"/>
    </location>
</feature>
<evidence type="ECO:0000313" key="2">
    <source>
        <dbReference type="EMBL" id="KKL59730.1"/>
    </source>
</evidence>
<evidence type="ECO:0000256" key="1">
    <source>
        <dbReference type="SAM" id="Phobius"/>
    </source>
</evidence>
<feature type="transmembrane region" description="Helical" evidence="1">
    <location>
        <begin position="35"/>
        <end position="54"/>
    </location>
</feature>
<comment type="caution">
    <text evidence="2">The sequence shown here is derived from an EMBL/GenBank/DDBJ whole genome shotgun (WGS) entry which is preliminary data.</text>
</comment>
<gene>
    <name evidence="2" type="ORF">LCGC14_2212390</name>
</gene>
<reference evidence="2" key="1">
    <citation type="journal article" date="2015" name="Nature">
        <title>Complex archaea that bridge the gap between prokaryotes and eukaryotes.</title>
        <authorList>
            <person name="Spang A."/>
            <person name="Saw J.H."/>
            <person name="Jorgensen S.L."/>
            <person name="Zaremba-Niedzwiedzka K."/>
            <person name="Martijn J."/>
            <person name="Lind A.E."/>
            <person name="van Eijk R."/>
            <person name="Schleper C."/>
            <person name="Guy L."/>
            <person name="Ettema T.J."/>
        </authorList>
    </citation>
    <scope>NUCLEOTIDE SEQUENCE</scope>
</reference>
<proteinExistence type="predicted"/>
<dbReference type="AlphaFoldDB" id="A0A0F9FQV8"/>
<name>A0A0F9FQV8_9ZZZZ</name>
<keyword evidence="1" id="KW-0472">Membrane</keyword>
<protein>
    <submittedName>
        <fullName evidence="2">Uncharacterized protein</fullName>
    </submittedName>
</protein>
<feature type="non-terminal residue" evidence="2">
    <location>
        <position position="1"/>
    </location>
</feature>
<dbReference type="EMBL" id="LAZR01029387">
    <property type="protein sequence ID" value="KKL59730.1"/>
    <property type="molecule type" value="Genomic_DNA"/>
</dbReference>
<keyword evidence="1" id="KW-1133">Transmembrane helix</keyword>
<keyword evidence="1" id="KW-0812">Transmembrane</keyword>
<organism evidence="2">
    <name type="scientific">marine sediment metagenome</name>
    <dbReference type="NCBI Taxonomy" id="412755"/>
    <lineage>
        <taxon>unclassified sequences</taxon>
        <taxon>metagenomes</taxon>
        <taxon>ecological metagenomes</taxon>
    </lineage>
</organism>
<accession>A0A0F9FQV8</accession>
<feature type="transmembrane region" description="Helical" evidence="1">
    <location>
        <begin position="107"/>
        <end position="128"/>
    </location>
</feature>